<dbReference type="Proteomes" id="UP000271603">
    <property type="component" value="Chromosome"/>
</dbReference>
<evidence type="ECO:0000313" key="7">
    <source>
        <dbReference type="Proteomes" id="UP000271603"/>
    </source>
</evidence>
<dbReference type="RefSeq" id="WP_128144761.1">
    <property type="nucleotide sequence ID" value="NZ_CBIFXG010000001.1"/>
</dbReference>
<dbReference type="Gene3D" id="3.40.309.10">
    <property type="entry name" value="Aldehyde Dehydrogenase, Chain A, domain 2"/>
    <property type="match status" value="1"/>
</dbReference>
<evidence type="ECO:0000313" key="6">
    <source>
        <dbReference type="EMBL" id="VEA73741.1"/>
    </source>
</evidence>
<dbReference type="GO" id="GO:0036243">
    <property type="term" value="F:succinate-semialdehyde dehydrogenase (NADP+) activity"/>
    <property type="evidence" value="ECO:0007669"/>
    <property type="project" value="UniProtKB-EC"/>
</dbReference>
<feature type="active site" evidence="3">
    <location>
        <position position="255"/>
    </location>
</feature>
<dbReference type="Pfam" id="PF00171">
    <property type="entry name" value="Aldedh"/>
    <property type="match status" value="1"/>
</dbReference>
<organism evidence="6 7">
    <name type="scientific">Serratia rubidaea</name>
    <name type="common">Serratia marinorubra</name>
    <dbReference type="NCBI Taxonomy" id="61652"/>
    <lineage>
        <taxon>Bacteria</taxon>
        <taxon>Pseudomonadati</taxon>
        <taxon>Pseudomonadota</taxon>
        <taxon>Gammaproteobacteria</taxon>
        <taxon>Enterobacterales</taxon>
        <taxon>Yersiniaceae</taxon>
        <taxon>Serratia</taxon>
    </lineage>
</organism>
<protein>
    <submittedName>
        <fullName evidence="6">Succinate-semialdehyde dehydrogenase [NADP(+)] GabD</fullName>
        <ecNumber evidence="6">1.2.1.79</ecNumber>
    </submittedName>
</protein>
<evidence type="ECO:0000256" key="2">
    <source>
        <dbReference type="ARBA" id="ARBA00023002"/>
    </source>
</evidence>
<dbReference type="InterPro" id="IPR015590">
    <property type="entry name" value="Aldehyde_DH_dom"/>
</dbReference>
<feature type="domain" description="Aldehyde dehydrogenase" evidence="5">
    <location>
        <begin position="19"/>
        <end position="476"/>
    </location>
</feature>
<evidence type="ECO:0000256" key="4">
    <source>
        <dbReference type="RuleBase" id="RU003345"/>
    </source>
</evidence>
<dbReference type="CDD" id="cd07103">
    <property type="entry name" value="ALDH_F5_SSADH_GabD"/>
    <property type="match status" value="1"/>
</dbReference>
<evidence type="ECO:0000256" key="3">
    <source>
        <dbReference type="PROSITE-ProRule" id="PRU10007"/>
    </source>
</evidence>
<dbReference type="EC" id="1.2.1.79" evidence="6"/>
<dbReference type="PROSITE" id="PS00070">
    <property type="entry name" value="ALDEHYDE_DEHYDR_CYS"/>
    <property type="match status" value="1"/>
</dbReference>
<dbReference type="InterPro" id="IPR016160">
    <property type="entry name" value="Ald_DH_CS_CYS"/>
</dbReference>
<dbReference type="FunFam" id="3.40.309.10:FF:000004">
    <property type="entry name" value="Succinate-semialdehyde dehydrogenase I"/>
    <property type="match status" value="1"/>
</dbReference>
<dbReference type="EMBL" id="LR134155">
    <property type="protein sequence ID" value="VEA73741.1"/>
    <property type="molecule type" value="Genomic_DNA"/>
</dbReference>
<dbReference type="InterPro" id="IPR050740">
    <property type="entry name" value="Aldehyde_DH_Superfamily"/>
</dbReference>
<dbReference type="GO" id="GO:0009450">
    <property type="term" value="P:gamma-aminobutyric acid catabolic process"/>
    <property type="evidence" value="ECO:0007669"/>
    <property type="project" value="TreeGrafter"/>
</dbReference>
<proteinExistence type="inferred from homology"/>
<dbReference type="InterPro" id="IPR016161">
    <property type="entry name" value="Ald_DH/histidinol_DH"/>
</dbReference>
<keyword evidence="2 4" id="KW-0560">Oxidoreductase</keyword>
<dbReference type="InterPro" id="IPR029510">
    <property type="entry name" value="Ald_DH_CS_GLU"/>
</dbReference>
<dbReference type="FunFam" id="3.40.605.10:FF:000005">
    <property type="entry name" value="Succinate-semialdehyde dehydrogenase I"/>
    <property type="match status" value="1"/>
</dbReference>
<dbReference type="STRING" id="61652.AXX16_2860"/>
<sequence>MKLEDPRLFRHFAWINGEWCHSESGAEWPVHNPADNSLLGYIPLLEPAQIDRAVDAAEQAFARWRQVRADRRAALLMAWYQQLLAHRDDLATLLVHEQGKPRREAEGEVDYAAGFIRWFAEEAVRINGETLAVHIDGTLPGTLKEPVGVCALITPWNFPLAMITRKAAAALAAGCSVLVKPANETPFSALALAELAERAGLPSGVFNVITGDPQAVCAQLCEEPRVRALSFTGSTRVGKLLLAQCAGSVKRVSLELGGNAPFVVAPDVNIDEAAAAAIDARFQTSGQDCLAANRIMVHQQIHEAFIEAFTARLRALKVGPGDSPDSDIGPLIHRQAVDKAQALVDDALSRGARLIHGDQRQAPGDNYFMPTLLIGVTPAMRVWQEESFAPIAAVAAWQHDDQAIALANASEYGLAAYLWTHDQRRVWRYIRELEYGMVAVNSVKMTGVTVPFGGIKQSGLGREGGRTGIDEYLTTRYFCLGGLSGEPTQPSVTGE</sequence>
<reference evidence="6 7" key="1">
    <citation type="submission" date="2018-12" db="EMBL/GenBank/DDBJ databases">
        <authorList>
            <consortium name="Pathogen Informatics"/>
        </authorList>
    </citation>
    <scope>NUCLEOTIDE SEQUENCE [LARGE SCALE GENOMIC DNA]</scope>
    <source>
        <strain evidence="6 7">NCTC9419</strain>
    </source>
</reference>
<dbReference type="PANTHER" id="PTHR43353">
    <property type="entry name" value="SUCCINATE-SEMIALDEHYDE DEHYDROGENASE, MITOCHONDRIAL"/>
    <property type="match status" value="1"/>
</dbReference>
<dbReference type="InterPro" id="IPR016163">
    <property type="entry name" value="Ald_DH_C"/>
</dbReference>
<evidence type="ECO:0000259" key="5">
    <source>
        <dbReference type="Pfam" id="PF00171"/>
    </source>
</evidence>
<gene>
    <name evidence="6" type="primary">gabD_4</name>
    <name evidence="6" type="ORF">NCTC9419_05376</name>
</gene>
<accession>A0A3S4HAM7</accession>
<dbReference type="Gene3D" id="3.40.605.10">
    <property type="entry name" value="Aldehyde Dehydrogenase, Chain A, domain 1"/>
    <property type="match status" value="1"/>
</dbReference>
<dbReference type="GO" id="GO:0004777">
    <property type="term" value="F:succinate-semialdehyde dehydrogenase (NAD+) activity"/>
    <property type="evidence" value="ECO:0007669"/>
    <property type="project" value="TreeGrafter"/>
</dbReference>
<name>A0A3S4HAM7_SERRU</name>
<dbReference type="AlphaFoldDB" id="A0A3S4HAM7"/>
<evidence type="ECO:0000256" key="1">
    <source>
        <dbReference type="ARBA" id="ARBA00009986"/>
    </source>
</evidence>
<dbReference type="InterPro" id="IPR016162">
    <property type="entry name" value="Ald_DH_N"/>
</dbReference>
<dbReference type="PROSITE" id="PS00687">
    <property type="entry name" value="ALDEHYDE_DEHYDR_GLU"/>
    <property type="match status" value="1"/>
</dbReference>
<dbReference type="SUPFAM" id="SSF53720">
    <property type="entry name" value="ALDH-like"/>
    <property type="match status" value="1"/>
</dbReference>
<dbReference type="PANTHER" id="PTHR43353:SF5">
    <property type="entry name" value="SUCCINATE-SEMIALDEHYDE DEHYDROGENASE, MITOCHONDRIAL"/>
    <property type="match status" value="1"/>
</dbReference>
<comment type="similarity">
    <text evidence="1 4">Belongs to the aldehyde dehydrogenase family.</text>
</comment>